<dbReference type="STRING" id="1265861.BCAMP_09765"/>
<dbReference type="GO" id="GO:0003723">
    <property type="term" value="F:RNA binding"/>
    <property type="evidence" value="ECO:0007669"/>
    <property type="project" value="InterPro"/>
</dbReference>
<dbReference type="InterPro" id="IPR036634">
    <property type="entry name" value="PRD_sf"/>
</dbReference>
<dbReference type="SUPFAM" id="SSF63520">
    <property type="entry name" value="PTS-regulatory domain, PRD"/>
    <property type="match status" value="2"/>
</dbReference>
<dbReference type="PROSITE" id="PS51372">
    <property type="entry name" value="PRD_2"/>
    <property type="match status" value="2"/>
</dbReference>
<feature type="domain" description="PRD" evidence="2">
    <location>
        <begin position="173"/>
        <end position="285"/>
    </location>
</feature>
<dbReference type="Pfam" id="PF03123">
    <property type="entry name" value="CAT_RBD"/>
    <property type="match status" value="1"/>
</dbReference>
<evidence type="ECO:0000256" key="1">
    <source>
        <dbReference type="ARBA" id="ARBA00022737"/>
    </source>
</evidence>
<dbReference type="EMBL" id="AODH01000040">
    <property type="protein sequence ID" value="EUJ37639.1"/>
    <property type="molecule type" value="Genomic_DNA"/>
</dbReference>
<dbReference type="SUPFAM" id="SSF50151">
    <property type="entry name" value="SacY-like RNA-binding domain"/>
    <property type="match status" value="1"/>
</dbReference>
<evidence type="ECO:0000313" key="4">
    <source>
        <dbReference type="Proteomes" id="UP000019243"/>
    </source>
</evidence>
<dbReference type="OrthoDB" id="9813552at2"/>
<reference evidence="3 4" key="1">
    <citation type="submission" date="2012-12" db="EMBL/GenBank/DDBJ databases">
        <title>Novel taxa of Listeriaceae from agricultural environments in the United States.</title>
        <authorList>
            <person name="den Bakker H.C."/>
            <person name="Allred A."/>
            <person name="Warchocki S."/>
            <person name="Wright E.M."/>
            <person name="Burrell A."/>
            <person name="Nightingale K.K."/>
            <person name="Kephart D."/>
            <person name="Wiedmann M."/>
        </authorList>
    </citation>
    <scope>NUCLEOTIDE SEQUENCE [LARGE SCALE GENOMIC DNA]</scope>
    <source>
        <strain evidence="3 4">FSL F6-1037</strain>
    </source>
</reference>
<dbReference type="PATRIC" id="fig|1265861.3.peg.1913"/>
<dbReference type="InterPro" id="IPR036650">
    <property type="entry name" value="CAT_RNA-bd_dom_sf"/>
</dbReference>
<dbReference type="InterPro" id="IPR004341">
    <property type="entry name" value="CAT_RNA-bd_dom"/>
</dbReference>
<evidence type="ECO:0000313" key="3">
    <source>
        <dbReference type="EMBL" id="EUJ37639.1"/>
    </source>
</evidence>
<dbReference type="PANTHER" id="PTHR30185:SF15">
    <property type="entry name" value="CRYPTIC BETA-GLUCOSIDE BGL OPERON ANTITERMINATOR"/>
    <property type="match status" value="1"/>
</dbReference>
<dbReference type="RefSeq" id="WP_035315117.1">
    <property type="nucleotide sequence ID" value="NZ_AODH01000040.1"/>
</dbReference>
<dbReference type="PANTHER" id="PTHR30185">
    <property type="entry name" value="CRYPTIC BETA-GLUCOSIDE BGL OPERON ANTITERMINATOR"/>
    <property type="match status" value="1"/>
</dbReference>
<comment type="caution">
    <text evidence="3">The sequence shown here is derived from an EMBL/GenBank/DDBJ whole genome shotgun (WGS) entry which is preliminary data.</text>
</comment>
<name>W7CE98_9LIST</name>
<proteinExistence type="predicted"/>
<accession>W7CE98</accession>
<sequence length="289" mass="33746">MKVIRSFNNNAVLVKDNDLTEWIVIGSGIGFNKKINDEIDEEKIERRFIAESHSAKTNEGVETLLQMDPKILELSSQITVVVEEKLGIQFENNNYLILADHISFLIERAMSNIEMTNTSIRWEVKKLFPKEYEAAKIAMGIITAKFKIELPRGEDVFLTYHFVNAQLNEGKLQETLKMSKIVHNILEIIQIKYQILLNQESFHYDRFVSHLRFFVLRHLDNEPVGINSLDSGLLEMMRLKYADAYKTVEKIAYFLNKTEGWELSQDERLYLCLHIWRVTNKKEDEQTGV</sequence>
<keyword evidence="4" id="KW-1185">Reference proteome</keyword>
<dbReference type="SMART" id="SM01061">
    <property type="entry name" value="CAT_RBD"/>
    <property type="match status" value="1"/>
</dbReference>
<dbReference type="Proteomes" id="UP000019243">
    <property type="component" value="Unassembled WGS sequence"/>
</dbReference>
<dbReference type="Pfam" id="PF00874">
    <property type="entry name" value="PRD"/>
    <property type="match status" value="2"/>
</dbReference>
<dbReference type="InterPro" id="IPR011608">
    <property type="entry name" value="PRD"/>
</dbReference>
<dbReference type="GO" id="GO:0006355">
    <property type="term" value="P:regulation of DNA-templated transcription"/>
    <property type="evidence" value="ECO:0007669"/>
    <property type="project" value="InterPro"/>
</dbReference>
<organism evidence="3 4">
    <name type="scientific">Brochothrix campestris FSL F6-1037</name>
    <dbReference type="NCBI Taxonomy" id="1265861"/>
    <lineage>
        <taxon>Bacteria</taxon>
        <taxon>Bacillati</taxon>
        <taxon>Bacillota</taxon>
        <taxon>Bacilli</taxon>
        <taxon>Bacillales</taxon>
        <taxon>Listeriaceae</taxon>
        <taxon>Brochothrix</taxon>
    </lineage>
</organism>
<keyword evidence="1" id="KW-0677">Repeat</keyword>
<protein>
    <submittedName>
        <fullName evidence="3">Transcription antiterminator, BlgB family protein</fullName>
    </submittedName>
</protein>
<dbReference type="InterPro" id="IPR050661">
    <property type="entry name" value="BglG_antiterminators"/>
</dbReference>
<dbReference type="Gene3D" id="1.10.1790.10">
    <property type="entry name" value="PRD domain"/>
    <property type="match status" value="2"/>
</dbReference>
<dbReference type="AlphaFoldDB" id="W7CE98"/>
<dbReference type="Gene3D" id="2.30.24.10">
    <property type="entry name" value="CAT RNA-binding domain"/>
    <property type="match status" value="1"/>
</dbReference>
<gene>
    <name evidence="3" type="ORF">BCAMP_09765</name>
</gene>
<feature type="domain" description="PRD" evidence="2">
    <location>
        <begin position="66"/>
        <end position="172"/>
    </location>
</feature>
<evidence type="ECO:0000259" key="2">
    <source>
        <dbReference type="PROSITE" id="PS51372"/>
    </source>
</evidence>